<dbReference type="GO" id="GO:0005615">
    <property type="term" value="C:extracellular space"/>
    <property type="evidence" value="ECO:0007669"/>
    <property type="project" value="TreeGrafter"/>
</dbReference>
<accession>A0A8J9ZD23</accession>
<dbReference type="Gene3D" id="2.60.120.260">
    <property type="entry name" value="Galactose-binding domain-like"/>
    <property type="match status" value="1"/>
</dbReference>
<dbReference type="GO" id="GO:0004175">
    <property type="term" value="F:endopeptidase activity"/>
    <property type="evidence" value="ECO:0007669"/>
    <property type="project" value="TreeGrafter"/>
</dbReference>
<dbReference type="PANTHER" id="PTHR24261:SF7">
    <property type="entry name" value="KRINGLE DOMAIN-CONTAINING PROTEIN"/>
    <property type="match status" value="1"/>
</dbReference>
<dbReference type="InterPro" id="IPR008979">
    <property type="entry name" value="Galactose-bd-like_sf"/>
</dbReference>
<evidence type="ECO:0000256" key="2">
    <source>
        <dbReference type="ARBA" id="ARBA00023157"/>
    </source>
</evidence>
<sequence>MCQRWDSQTPHGHTRTPANYPSSGLEHAQNYCRNPDNATRIWCFTMDPMKRWEWCDVPVCGWLERSPDWLIEATPNNRYPGCHGPDKVLDDNYTTYWNPISEQRSWYIIFDFAVTYNLSKIGVSNYGDTSHDISTFHFQTSEKRKTETRETNKTGESVADPYDWEDVLMVTDVVARTCKLQEFGGFSATGRFWKLNITKTHGAWQPWLREVTFFGARAQHVNDPEPTAESHLPK</sequence>
<name>A0A8J9ZD23_BRALA</name>
<dbReference type="SUPFAM" id="SSF57440">
    <property type="entry name" value="Kringle-like"/>
    <property type="match status" value="1"/>
</dbReference>
<dbReference type="InterPro" id="IPR050759">
    <property type="entry name" value="Serine_protease_kringle"/>
</dbReference>
<dbReference type="InterPro" id="IPR000001">
    <property type="entry name" value="Kringle"/>
</dbReference>
<evidence type="ECO:0000256" key="1">
    <source>
        <dbReference type="ARBA" id="ARBA00022572"/>
    </source>
</evidence>
<dbReference type="CDD" id="cd00108">
    <property type="entry name" value="KR"/>
    <property type="match status" value="1"/>
</dbReference>
<dbReference type="PROSITE" id="PS00021">
    <property type="entry name" value="KRINGLE_1"/>
    <property type="match status" value="1"/>
</dbReference>
<keyword evidence="7" id="KW-1185">Reference proteome</keyword>
<organism evidence="6 7">
    <name type="scientific">Branchiostoma lanceolatum</name>
    <name type="common">Common lancelet</name>
    <name type="synonym">Amphioxus lanceolatum</name>
    <dbReference type="NCBI Taxonomy" id="7740"/>
    <lineage>
        <taxon>Eukaryota</taxon>
        <taxon>Metazoa</taxon>
        <taxon>Chordata</taxon>
        <taxon>Cephalochordata</taxon>
        <taxon>Leptocardii</taxon>
        <taxon>Amphioxiformes</taxon>
        <taxon>Branchiostomatidae</taxon>
        <taxon>Branchiostoma</taxon>
    </lineage>
</organism>
<dbReference type="SMART" id="SM00130">
    <property type="entry name" value="KR"/>
    <property type="match status" value="1"/>
</dbReference>
<protein>
    <submittedName>
        <fullName evidence="6">LPA protein</fullName>
    </submittedName>
</protein>
<dbReference type="PANTHER" id="PTHR24261">
    <property type="entry name" value="PLASMINOGEN-RELATED"/>
    <property type="match status" value="1"/>
</dbReference>
<evidence type="ECO:0000313" key="6">
    <source>
        <dbReference type="EMBL" id="CAH1250958.1"/>
    </source>
</evidence>
<feature type="disulfide bond" evidence="3">
    <location>
        <begin position="32"/>
        <end position="55"/>
    </location>
</feature>
<gene>
    <name evidence="6" type="primary">LPA</name>
    <name evidence="6" type="ORF">BLAG_LOCUS11491</name>
</gene>
<evidence type="ECO:0000256" key="3">
    <source>
        <dbReference type="PROSITE-ProRule" id="PRU00121"/>
    </source>
</evidence>
<evidence type="ECO:0000313" key="7">
    <source>
        <dbReference type="Proteomes" id="UP000838412"/>
    </source>
</evidence>
<dbReference type="OrthoDB" id="10027839at2759"/>
<dbReference type="Proteomes" id="UP000838412">
    <property type="component" value="Chromosome 18"/>
</dbReference>
<dbReference type="SUPFAM" id="SSF49785">
    <property type="entry name" value="Galactose-binding domain-like"/>
    <property type="match status" value="1"/>
</dbReference>
<dbReference type="PROSITE" id="PS50070">
    <property type="entry name" value="KRINGLE_2"/>
    <property type="match status" value="1"/>
</dbReference>
<evidence type="ECO:0000259" key="5">
    <source>
        <dbReference type="PROSITE" id="PS50070"/>
    </source>
</evidence>
<comment type="caution">
    <text evidence="3">Lacks conserved residue(s) required for the propagation of feature annotation.</text>
</comment>
<dbReference type="InterPro" id="IPR038178">
    <property type="entry name" value="Kringle_sf"/>
</dbReference>
<evidence type="ECO:0000256" key="4">
    <source>
        <dbReference type="SAM" id="MobiDB-lite"/>
    </source>
</evidence>
<keyword evidence="1 3" id="KW-0420">Kringle</keyword>
<dbReference type="InterPro" id="IPR013806">
    <property type="entry name" value="Kringle-like"/>
</dbReference>
<proteinExistence type="predicted"/>
<dbReference type="EMBL" id="OV696703">
    <property type="protein sequence ID" value="CAH1250958.1"/>
    <property type="molecule type" value="Genomic_DNA"/>
</dbReference>
<dbReference type="InterPro" id="IPR018056">
    <property type="entry name" value="Kringle_CS"/>
</dbReference>
<feature type="domain" description="Kringle" evidence="5">
    <location>
        <begin position="1"/>
        <end position="60"/>
    </location>
</feature>
<keyword evidence="2 3" id="KW-1015">Disulfide bond</keyword>
<reference evidence="6" key="1">
    <citation type="submission" date="2022-01" db="EMBL/GenBank/DDBJ databases">
        <authorList>
            <person name="Braso-Vives M."/>
        </authorList>
    </citation>
    <scope>NUCLEOTIDE SEQUENCE</scope>
</reference>
<dbReference type="AlphaFoldDB" id="A0A8J9ZD23"/>
<dbReference type="Gene3D" id="2.40.20.10">
    <property type="entry name" value="Plasminogen Kringle 4"/>
    <property type="match status" value="1"/>
</dbReference>
<dbReference type="GO" id="GO:0005102">
    <property type="term" value="F:signaling receptor binding"/>
    <property type="evidence" value="ECO:0007669"/>
    <property type="project" value="TreeGrafter"/>
</dbReference>
<feature type="region of interest" description="Disordered" evidence="4">
    <location>
        <begin position="1"/>
        <end position="22"/>
    </location>
</feature>
<dbReference type="Pfam" id="PF00051">
    <property type="entry name" value="Kringle"/>
    <property type="match status" value="1"/>
</dbReference>
<dbReference type="PRINTS" id="PR00018">
    <property type="entry name" value="KRINGLE"/>
</dbReference>